<reference evidence="2" key="1">
    <citation type="submission" date="2023-06" db="EMBL/GenBank/DDBJ databases">
        <title>Robiginitalea aurantiacus sp. nov. and Algoriphagus sediminis sp. nov., isolated from coastal sediment.</title>
        <authorList>
            <person name="Zhou Z.Y."/>
            <person name="An J."/>
            <person name="Jia Y.W."/>
            <person name="Du Z.J."/>
        </authorList>
    </citation>
    <scope>NUCLEOTIDE SEQUENCE</scope>
    <source>
        <strain evidence="2">C2-7</strain>
    </source>
</reference>
<organism evidence="2 3">
    <name type="scientific">Algoriphagus sediminis</name>
    <dbReference type="NCBI Taxonomy" id="3057113"/>
    <lineage>
        <taxon>Bacteria</taxon>
        <taxon>Pseudomonadati</taxon>
        <taxon>Bacteroidota</taxon>
        <taxon>Cytophagia</taxon>
        <taxon>Cytophagales</taxon>
        <taxon>Cyclobacteriaceae</taxon>
        <taxon>Algoriphagus</taxon>
    </lineage>
</organism>
<gene>
    <name evidence="2" type="ORF">QVH07_12550</name>
</gene>
<evidence type="ECO:0000256" key="1">
    <source>
        <dbReference type="SAM" id="Phobius"/>
    </source>
</evidence>
<keyword evidence="1" id="KW-0472">Membrane</keyword>
<keyword evidence="1" id="KW-0812">Transmembrane</keyword>
<accession>A0ABT7YEN2</accession>
<dbReference type="Pfam" id="PF05834">
    <property type="entry name" value="Lycopene_cycl"/>
    <property type="match status" value="1"/>
</dbReference>
<feature type="transmembrane region" description="Helical" evidence="1">
    <location>
        <begin position="6"/>
        <end position="24"/>
    </location>
</feature>
<keyword evidence="1" id="KW-1133">Transmembrane helix</keyword>
<proteinExistence type="predicted"/>
<name>A0ABT7YEN2_9BACT</name>
<dbReference type="InterPro" id="IPR036188">
    <property type="entry name" value="FAD/NAD-bd_sf"/>
</dbReference>
<sequence length="384" mass="44524">MEKSYDYIIAGSGLAGLSLLYRLLHAKPLREKRILVVDSEKKTKNDRTWCFWEKGHGTFEPIVHYSWDTLSYYAPNVAQTFKMKEYKYKMILGDQFYSHVLDFAKKAKNVTFLQCDINEITEEGEKGIIKTTEGDFEGDYIFNSTPLFYPDINPQNSLLQHFMGWKIKTDKPTFDPSKATLMDFTLKQTHGTTFMYVLPTSETEALVEYTLFTEEVLEKEEYKKELQDYIENKLGISKYAIAHDEFGVIPMSLAKFDRSEGLNDKIINIGTAGGFTKASTGYTFYFVQKHLEKLVKNLLEGKPPLIEKNFEDKMYDWYDRTLLDVLLRKKMEGRDIFTKLFTKVNPESVMAFLANESSSLEEFKIRHSLPPYTFASSGLKQLIK</sequence>
<dbReference type="Gene3D" id="3.50.50.60">
    <property type="entry name" value="FAD/NAD(P)-binding domain"/>
    <property type="match status" value="1"/>
</dbReference>
<evidence type="ECO:0000313" key="3">
    <source>
        <dbReference type="Proteomes" id="UP001171916"/>
    </source>
</evidence>
<dbReference type="Proteomes" id="UP001171916">
    <property type="component" value="Unassembled WGS sequence"/>
</dbReference>
<evidence type="ECO:0000313" key="2">
    <source>
        <dbReference type="EMBL" id="MDN3204985.1"/>
    </source>
</evidence>
<protein>
    <submittedName>
        <fullName evidence="2">Lycopene cyclase family protein</fullName>
    </submittedName>
</protein>
<dbReference type="RefSeq" id="WP_290000830.1">
    <property type="nucleotide sequence ID" value="NZ_JAUEPH010000005.1"/>
</dbReference>
<keyword evidence="3" id="KW-1185">Reference proteome</keyword>
<dbReference type="SUPFAM" id="SSF51905">
    <property type="entry name" value="FAD/NAD(P)-binding domain"/>
    <property type="match status" value="1"/>
</dbReference>
<dbReference type="EMBL" id="JAUEPH010000005">
    <property type="protein sequence ID" value="MDN3204985.1"/>
    <property type="molecule type" value="Genomic_DNA"/>
</dbReference>
<comment type="caution">
    <text evidence="2">The sequence shown here is derived from an EMBL/GenBank/DDBJ whole genome shotgun (WGS) entry which is preliminary data.</text>
</comment>